<proteinExistence type="predicted"/>
<evidence type="ECO:0000256" key="1">
    <source>
        <dbReference type="SAM" id="SignalP"/>
    </source>
</evidence>
<feature type="chain" id="PRO_5020568040" description="TerB family tellurite resistance protein" evidence="1">
    <location>
        <begin position="19"/>
        <end position="206"/>
    </location>
</feature>
<feature type="signal peptide" evidence="1">
    <location>
        <begin position="1"/>
        <end position="18"/>
    </location>
</feature>
<name>A0A4U9V3W5_9SPHI</name>
<protein>
    <recommendedName>
        <fullName evidence="4">TerB family tellurite resistance protein</fullName>
    </recommendedName>
</protein>
<dbReference type="AlphaFoldDB" id="A0A4U9V3W5"/>
<accession>A0A4U9V3W5</accession>
<evidence type="ECO:0000313" key="2">
    <source>
        <dbReference type="EMBL" id="VTR41190.1"/>
    </source>
</evidence>
<dbReference type="Proteomes" id="UP000308196">
    <property type="component" value="Chromosome"/>
</dbReference>
<dbReference type="KEGG" id="stha:NCTC11429_02475"/>
<dbReference type="EMBL" id="LR590484">
    <property type="protein sequence ID" value="VTR41190.1"/>
    <property type="molecule type" value="Genomic_DNA"/>
</dbReference>
<keyword evidence="1" id="KW-0732">Signal</keyword>
<reference evidence="2 3" key="1">
    <citation type="submission" date="2019-05" db="EMBL/GenBank/DDBJ databases">
        <authorList>
            <consortium name="Pathogen Informatics"/>
        </authorList>
    </citation>
    <scope>NUCLEOTIDE SEQUENCE [LARGE SCALE GENOMIC DNA]</scope>
    <source>
        <strain evidence="2 3">NCTC11429</strain>
    </source>
</reference>
<organism evidence="2 3">
    <name type="scientific">Sphingobacterium thalpophilum</name>
    <dbReference type="NCBI Taxonomy" id="259"/>
    <lineage>
        <taxon>Bacteria</taxon>
        <taxon>Pseudomonadati</taxon>
        <taxon>Bacteroidota</taxon>
        <taxon>Sphingobacteriia</taxon>
        <taxon>Sphingobacteriales</taxon>
        <taxon>Sphingobacteriaceae</taxon>
        <taxon>Sphingobacterium</taxon>
    </lineage>
</organism>
<evidence type="ECO:0000313" key="3">
    <source>
        <dbReference type="Proteomes" id="UP000308196"/>
    </source>
</evidence>
<gene>
    <name evidence="2" type="ORF">NCTC11429_02475</name>
</gene>
<dbReference type="STRING" id="1123265.GCA_000686625_03826"/>
<evidence type="ECO:0008006" key="4">
    <source>
        <dbReference type="Google" id="ProtNLM"/>
    </source>
</evidence>
<sequence length="206" mass="23909">MLLPLMLTAMLAPNFLSAQTFSEFFKQKSTQKKYLLEQIVALRTYASMAKKGYDIARDGLNTVKGITNGEFGLHDLFFSNLQSINPIVRNNPKIAEILAMQRTTARLLDNLRYPEQLGQEQRDYLMTIKRNLIKQCERDMDELLLVTSANMTSMDDASRLEKLSTIHREATDKMLFARWLAEELETWRMVSESEDSSLQKLRRLYD</sequence>